<feature type="region of interest" description="Disordered" evidence="2">
    <location>
        <begin position="321"/>
        <end position="340"/>
    </location>
</feature>
<feature type="domain" description="CCHC-type" evidence="3">
    <location>
        <begin position="290"/>
        <end position="305"/>
    </location>
</feature>
<dbReference type="PANTHER" id="PTHR35046:SF9">
    <property type="entry name" value="RNA-DIRECTED DNA POLYMERASE"/>
    <property type="match status" value="1"/>
</dbReference>
<feature type="compositionally biased region" description="Basic and acidic residues" evidence="2">
    <location>
        <begin position="501"/>
        <end position="514"/>
    </location>
</feature>
<dbReference type="InterPro" id="IPR021109">
    <property type="entry name" value="Peptidase_aspartic_dom_sf"/>
</dbReference>
<feature type="region of interest" description="Disordered" evidence="2">
    <location>
        <begin position="238"/>
        <end position="281"/>
    </location>
</feature>
<dbReference type="Proteomes" id="UP000075243">
    <property type="component" value="Unassembled WGS sequence"/>
</dbReference>
<dbReference type="SMART" id="SM00343">
    <property type="entry name" value="ZnF_C2HC"/>
    <property type="match status" value="1"/>
</dbReference>
<keyword evidence="1" id="KW-0863">Zinc-finger</keyword>
<protein>
    <recommendedName>
        <fullName evidence="3">CCHC-type domain-containing protein</fullName>
    </recommendedName>
</protein>
<evidence type="ECO:0000256" key="2">
    <source>
        <dbReference type="SAM" id="MobiDB-lite"/>
    </source>
</evidence>
<dbReference type="InterPro" id="IPR001878">
    <property type="entry name" value="Znf_CCHC"/>
</dbReference>
<keyword evidence="1" id="KW-0862">Zinc</keyword>
<proteinExistence type="predicted"/>
<dbReference type="Gene3D" id="2.40.70.10">
    <property type="entry name" value="Acid Proteases"/>
    <property type="match status" value="1"/>
</dbReference>
<dbReference type="CDD" id="cd00303">
    <property type="entry name" value="retropepsin_like"/>
    <property type="match status" value="1"/>
</dbReference>
<evidence type="ECO:0000313" key="5">
    <source>
        <dbReference type="Proteomes" id="UP000075243"/>
    </source>
</evidence>
<sequence>MLAKLVMGGGVGGSNPRVSIPRSESEGSQHPTNPLSDSHYSSHHNDDYYQRPPRTQRPRPRESSNKEPNITLPSFHGKDNVETYLDWEMKVEQLFSCHGISEEKKVSLATFSFQGHAMYWWTSLEKERRMHHEPPIQYWNELRSALRRRHIPPYYDRELMDKLQRLKQGSSSVEEYRQQMELLMMRAGIREEERTTISRFQSGLNLEIRDKVELLPYRDLNELVQLCSRVEHQLKRKTFRKDSTPSYSKSFKKEGHSSLPYPKDEKDKKEEKEKSSFKASSKESKSSEIKCFKCLGRGHIASQCPTKKTMVLKAQDHYSSLDEATSSSSSSEEEAIESEEEILPCEGDLLLVRRLLNNHSSDIDQSQRENLFQTKCKILENTCSLIVDSGSTSNCCSTRLVDKLALTTKPHPKPYRMQWINEERGIVVNQQASIPISIGNYKEEVLCDIVPLEVSHVLLGRPWQFDKKTIHDGLTNKISFQHLGKKFVWCPLSPSQVNEDQLKLKAKKDEEKSKNKNKKKRKEKKDFSFEEKGLGSREP</sequence>
<dbReference type="InterPro" id="IPR036875">
    <property type="entry name" value="Znf_CCHC_sf"/>
</dbReference>
<feature type="region of interest" description="Disordered" evidence="2">
    <location>
        <begin position="501"/>
        <end position="539"/>
    </location>
</feature>
<evidence type="ECO:0000256" key="1">
    <source>
        <dbReference type="PROSITE-ProRule" id="PRU00047"/>
    </source>
</evidence>
<accession>A0A151RXM8</accession>
<reference evidence="4" key="1">
    <citation type="journal article" date="2012" name="Nat. Biotechnol.">
        <title>Draft genome sequence of pigeonpea (Cajanus cajan), an orphan legume crop of resource-poor farmers.</title>
        <authorList>
            <person name="Varshney R.K."/>
            <person name="Chen W."/>
            <person name="Li Y."/>
            <person name="Bharti A.K."/>
            <person name="Saxena R.K."/>
            <person name="Schlueter J.A."/>
            <person name="Donoghue M.T."/>
            <person name="Azam S."/>
            <person name="Fan G."/>
            <person name="Whaley A.M."/>
            <person name="Farmer A.D."/>
            <person name="Sheridan J."/>
            <person name="Iwata A."/>
            <person name="Tuteja R."/>
            <person name="Penmetsa R.V."/>
            <person name="Wu W."/>
            <person name="Upadhyaya H.D."/>
            <person name="Yang S.P."/>
            <person name="Shah T."/>
            <person name="Saxena K.B."/>
            <person name="Michael T."/>
            <person name="McCombie W.R."/>
            <person name="Yang B."/>
            <person name="Zhang G."/>
            <person name="Yang H."/>
            <person name="Wang J."/>
            <person name="Spillane C."/>
            <person name="Cook D.R."/>
            <person name="May G.D."/>
            <person name="Xu X."/>
            <person name="Jackson S.A."/>
        </authorList>
    </citation>
    <scope>NUCLEOTIDE SEQUENCE [LARGE SCALE GENOMIC DNA]</scope>
</reference>
<dbReference type="GO" id="GO:0003676">
    <property type="term" value="F:nucleic acid binding"/>
    <property type="evidence" value="ECO:0007669"/>
    <property type="project" value="InterPro"/>
</dbReference>
<dbReference type="Gene3D" id="4.10.60.10">
    <property type="entry name" value="Zinc finger, CCHC-type"/>
    <property type="match status" value="1"/>
</dbReference>
<evidence type="ECO:0000259" key="3">
    <source>
        <dbReference type="PROSITE" id="PS50158"/>
    </source>
</evidence>
<keyword evidence="1" id="KW-0479">Metal-binding</keyword>
<feature type="compositionally biased region" description="Acidic residues" evidence="2">
    <location>
        <begin position="331"/>
        <end position="340"/>
    </location>
</feature>
<feature type="compositionally biased region" description="Low complexity" evidence="2">
    <location>
        <begin position="321"/>
        <end position="330"/>
    </location>
</feature>
<dbReference type="EMBL" id="KQ483532">
    <property type="protein sequence ID" value="KYP47306.1"/>
    <property type="molecule type" value="Genomic_DNA"/>
</dbReference>
<name>A0A151RXM8_CAJCA</name>
<keyword evidence="5" id="KW-1185">Reference proteome</keyword>
<evidence type="ECO:0000313" key="4">
    <source>
        <dbReference type="EMBL" id="KYP47306.1"/>
    </source>
</evidence>
<dbReference type="Gramene" id="C.cajan_29521.t">
    <property type="protein sequence ID" value="C.cajan_29521.t.cds1"/>
    <property type="gene ID" value="C.cajan_29521"/>
</dbReference>
<dbReference type="OMA" id="RSHATSW"/>
<feature type="region of interest" description="Disordered" evidence="2">
    <location>
        <begin position="1"/>
        <end position="75"/>
    </location>
</feature>
<dbReference type="InterPro" id="IPR005162">
    <property type="entry name" value="Retrotrans_gag_dom"/>
</dbReference>
<dbReference type="Pfam" id="PF03732">
    <property type="entry name" value="Retrotrans_gag"/>
    <property type="match status" value="1"/>
</dbReference>
<gene>
    <name evidence="4" type="ORF">KK1_031101</name>
</gene>
<dbReference type="GO" id="GO:0008270">
    <property type="term" value="F:zinc ion binding"/>
    <property type="evidence" value="ECO:0007669"/>
    <property type="project" value="UniProtKB-KW"/>
</dbReference>
<organism evidence="4 5">
    <name type="scientific">Cajanus cajan</name>
    <name type="common">Pigeon pea</name>
    <name type="synonym">Cajanus indicus</name>
    <dbReference type="NCBI Taxonomy" id="3821"/>
    <lineage>
        <taxon>Eukaryota</taxon>
        <taxon>Viridiplantae</taxon>
        <taxon>Streptophyta</taxon>
        <taxon>Embryophyta</taxon>
        <taxon>Tracheophyta</taxon>
        <taxon>Spermatophyta</taxon>
        <taxon>Magnoliopsida</taxon>
        <taxon>eudicotyledons</taxon>
        <taxon>Gunneridae</taxon>
        <taxon>Pentapetalae</taxon>
        <taxon>rosids</taxon>
        <taxon>fabids</taxon>
        <taxon>Fabales</taxon>
        <taxon>Fabaceae</taxon>
        <taxon>Papilionoideae</taxon>
        <taxon>50 kb inversion clade</taxon>
        <taxon>NPAAA clade</taxon>
        <taxon>indigoferoid/millettioid clade</taxon>
        <taxon>Phaseoleae</taxon>
        <taxon>Cajanus</taxon>
    </lineage>
</organism>
<feature type="compositionally biased region" description="Basic and acidic residues" evidence="2">
    <location>
        <begin position="524"/>
        <end position="539"/>
    </location>
</feature>
<dbReference type="PROSITE" id="PS50158">
    <property type="entry name" value="ZF_CCHC"/>
    <property type="match status" value="1"/>
</dbReference>
<dbReference type="AlphaFoldDB" id="A0A151RXM8"/>
<dbReference type="PANTHER" id="PTHR35046">
    <property type="entry name" value="ZINC KNUCKLE (CCHC-TYPE) FAMILY PROTEIN"/>
    <property type="match status" value="1"/>
</dbReference>
<feature type="compositionally biased region" description="Polar residues" evidence="2">
    <location>
        <begin position="26"/>
        <end position="35"/>
    </location>
</feature>
<dbReference type="SUPFAM" id="SSF57756">
    <property type="entry name" value="Retrovirus zinc finger-like domains"/>
    <property type="match status" value="1"/>
</dbReference>
<feature type="compositionally biased region" description="Basic and acidic residues" evidence="2">
    <location>
        <begin position="251"/>
        <end position="281"/>
    </location>
</feature>